<sequence length="513" mass="57538">MVNDTVVVNPMLWYVCKYCGRALQLASSLVEHKKREHRKEFRAEKKNKKKKPNRSDKEKKGHSSGHVSNTCEMPPDIRKEDAVRLSSGGNADRDDCSVVAHPASTAAPAINQVSCDRIEKPTGLNVSLVLSETPSSNVVDAVVASTKRIDGNQSDKLIPIDLPPSAVHSRKTSAASKSTSKQLLPSLAEELPNTPEPGPVEKTNTPLKAGKEVLEKDQVHVRCTLRPTPEKHPTNVECARLVFGEKMTGRLTNLPMLTTVAKHASRYFLLLKLAPNMKPLIQMWFPKPLKNQKLFATPKTLEVHRAREHPVPSQYMCRFCTKTFATSNTCRIHEYIHTGETPYECLYCDLSFSTSGRRITHMKNMHPREYATSSRFHRNSHHDETAVSQDSENPVNTTTSSSNARTSAIPKPPQESLKFIFRLAKGTKSKVKKAYILPSCNTQLHGLPSTDSASTKNIDRHRAVYKCPCSYCGRNFKSNVTRKSHELIHTGLKSFSCDTCGKRFRLHQWLNEH</sequence>
<evidence type="ECO:0000256" key="5">
    <source>
        <dbReference type="ARBA" id="ARBA00022833"/>
    </source>
</evidence>
<evidence type="ECO:0000256" key="4">
    <source>
        <dbReference type="ARBA" id="ARBA00022771"/>
    </source>
</evidence>
<evidence type="ECO:0000256" key="2">
    <source>
        <dbReference type="ARBA" id="ARBA00022723"/>
    </source>
</evidence>
<feature type="compositionally biased region" description="Low complexity" evidence="9">
    <location>
        <begin position="396"/>
        <end position="408"/>
    </location>
</feature>
<feature type="domain" description="C2H2-type" evidence="10">
    <location>
        <begin position="465"/>
        <end position="494"/>
    </location>
</feature>
<dbReference type="InterPro" id="IPR013087">
    <property type="entry name" value="Znf_C2H2_type"/>
</dbReference>
<comment type="caution">
    <text evidence="11">The sequence shown here is derived from an EMBL/GenBank/DDBJ whole genome shotgun (WGS) entry which is preliminary data.</text>
</comment>
<keyword evidence="5" id="KW-0862">Zinc</keyword>
<keyword evidence="4 8" id="KW-0863">Zinc-finger</keyword>
<feature type="compositionally biased region" description="Low complexity" evidence="9">
    <location>
        <begin position="172"/>
        <end position="181"/>
    </location>
</feature>
<keyword evidence="7" id="KW-0539">Nucleus</keyword>
<dbReference type="EMBL" id="CAJVCH010067214">
    <property type="protein sequence ID" value="CAG7720088.1"/>
    <property type="molecule type" value="Genomic_DNA"/>
</dbReference>
<evidence type="ECO:0000256" key="1">
    <source>
        <dbReference type="ARBA" id="ARBA00004123"/>
    </source>
</evidence>
<dbReference type="PANTHER" id="PTHR16515">
    <property type="entry name" value="PR DOMAIN ZINC FINGER PROTEIN"/>
    <property type="match status" value="1"/>
</dbReference>
<keyword evidence="6" id="KW-0238">DNA-binding</keyword>
<dbReference type="OrthoDB" id="6077919at2759"/>
<dbReference type="PANTHER" id="PTHR16515:SF49">
    <property type="entry name" value="GASTRULA ZINC FINGER PROTEIN XLCGF49.1-LIKE-RELATED"/>
    <property type="match status" value="1"/>
</dbReference>
<keyword evidence="3" id="KW-0677">Repeat</keyword>
<keyword evidence="2" id="KW-0479">Metal-binding</keyword>
<feature type="non-terminal residue" evidence="11">
    <location>
        <position position="1"/>
    </location>
</feature>
<evidence type="ECO:0000256" key="7">
    <source>
        <dbReference type="ARBA" id="ARBA00023242"/>
    </source>
</evidence>
<feature type="domain" description="C2H2-type" evidence="10">
    <location>
        <begin position="315"/>
        <end position="342"/>
    </location>
</feature>
<dbReference type="GO" id="GO:0010468">
    <property type="term" value="P:regulation of gene expression"/>
    <property type="evidence" value="ECO:0007669"/>
    <property type="project" value="TreeGrafter"/>
</dbReference>
<evidence type="ECO:0000259" key="10">
    <source>
        <dbReference type="PROSITE" id="PS50157"/>
    </source>
</evidence>
<feature type="domain" description="C2H2-type" evidence="10">
    <location>
        <begin position="14"/>
        <end position="42"/>
    </location>
</feature>
<accession>A0A8J2JH02</accession>
<feature type="region of interest" description="Disordered" evidence="9">
    <location>
        <begin position="155"/>
        <end position="182"/>
    </location>
</feature>
<feature type="region of interest" description="Disordered" evidence="9">
    <location>
        <begin position="371"/>
        <end position="411"/>
    </location>
</feature>
<evidence type="ECO:0000256" key="6">
    <source>
        <dbReference type="ARBA" id="ARBA00023125"/>
    </source>
</evidence>
<reference evidence="11" key="1">
    <citation type="submission" date="2021-06" db="EMBL/GenBank/DDBJ databases">
        <authorList>
            <person name="Hodson N. C."/>
            <person name="Mongue J. A."/>
            <person name="Jaron S. K."/>
        </authorList>
    </citation>
    <scope>NUCLEOTIDE SEQUENCE</scope>
</reference>
<evidence type="ECO:0000256" key="3">
    <source>
        <dbReference type="ARBA" id="ARBA00022737"/>
    </source>
</evidence>
<dbReference type="PROSITE" id="PS00028">
    <property type="entry name" value="ZINC_FINGER_C2H2_1"/>
    <property type="match status" value="4"/>
</dbReference>
<dbReference type="AlphaFoldDB" id="A0A8J2JH02"/>
<keyword evidence="12" id="KW-1185">Reference proteome</keyword>
<evidence type="ECO:0000313" key="12">
    <source>
        <dbReference type="Proteomes" id="UP000708208"/>
    </source>
</evidence>
<evidence type="ECO:0000256" key="9">
    <source>
        <dbReference type="SAM" id="MobiDB-lite"/>
    </source>
</evidence>
<dbReference type="SMART" id="SM00355">
    <property type="entry name" value="ZnF_C2H2"/>
    <property type="match status" value="4"/>
</dbReference>
<dbReference type="GO" id="GO:0003677">
    <property type="term" value="F:DNA binding"/>
    <property type="evidence" value="ECO:0007669"/>
    <property type="project" value="UniProtKB-KW"/>
</dbReference>
<feature type="region of interest" description="Disordered" evidence="9">
    <location>
        <begin position="31"/>
        <end position="77"/>
    </location>
</feature>
<feature type="domain" description="C2H2-type" evidence="10">
    <location>
        <begin position="495"/>
        <end position="513"/>
    </location>
</feature>
<protein>
    <recommendedName>
        <fullName evidence="10">C2H2-type domain-containing protein</fullName>
    </recommendedName>
</protein>
<comment type="subcellular location">
    <subcellularLocation>
        <location evidence="1">Nucleus</location>
    </subcellularLocation>
</comment>
<dbReference type="Proteomes" id="UP000708208">
    <property type="component" value="Unassembled WGS sequence"/>
</dbReference>
<dbReference type="PROSITE" id="PS50157">
    <property type="entry name" value="ZINC_FINGER_C2H2_2"/>
    <property type="match status" value="5"/>
</dbReference>
<feature type="compositionally biased region" description="Basic and acidic residues" evidence="9">
    <location>
        <begin position="31"/>
        <end position="44"/>
    </location>
</feature>
<evidence type="ECO:0000256" key="8">
    <source>
        <dbReference type="PROSITE-ProRule" id="PRU00042"/>
    </source>
</evidence>
<evidence type="ECO:0000313" key="11">
    <source>
        <dbReference type="EMBL" id="CAG7720088.1"/>
    </source>
</evidence>
<dbReference type="GO" id="GO:0005634">
    <property type="term" value="C:nucleus"/>
    <property type="evidence" value="ECO:0007669"/>
    <property type="project" value="UniProtKB-SubCell"/>
</dbReference>
<gene>
    <name evidence="11" type="ORF">AFUS01_LOCUS9376</name>
</gene>
<name>A0A8J2JH02_9HEXA</name>
<dbReference type="GO" id="GO:0008270">
    <property type="term" value="F:zinc ion binding"/>
    <property type="evidence" value="ECO:0007669"/>
    <property type="project" value="UniProtKB-KW"/>
</dbReference>
<proteinExistence type="predicted"/>
<feature type="compositionally biased region" description="Polar residues" evidence="9">
    <location>
        <begin position="386"/>
        <end position="395"/>
    </location>
</feature>
<dbReference type="InterPro" id="IPR050331">
    <property type="entry name" value="Zinc_finger"/>
</dbReference>
<organism evidence="11 12">
    <name type="scientific">Allacma fusca</name>
    <dbReference type="NCBI Taxonomy" id="39272"/>
    <lineage>
        <taxon>Eukaryota</taxon>
        <taxon>Metazoa</taxon>
        <taxon>Ecdysozoa</taxon>
        <taxon>Arthropoda</taxon>
        <taxon>Hexapoda</taxon>
        <taxon>Collembola</taxon>
        <taxon>Symphypleona</taxon>
        <taxon>Sminthuridae</taxon>
        <taxon>Allacma</taxon>
    </lineage>
</organism>
<feature type="domain" description="C2H2-type" evidence="10">
    <location>
        <begin position="343"/>
        <end position="371"/>
    </location>
</feature>